<sequence>MLRARSQVAVVTAVAMALVLPGAAPASAATVSDPIIDGLAGPLQLAVGSDGTIYVSQSFAGKLTAVGWKGATEVVSTPGAEIAGVAAEGRGTVTFTTSGETEDGLFAQVKRVLANGKVRPVADVGSYEATVNPDQVNSYGFHGLTPECAAQVPAEIGADPYLGIVESHPYSVAILPDGSRVVADAAGNDVVRVAPDGTISTVAVLPPAPSVITAELAAGVGLPECTVGKTYNFEPVPTDVELGRDGLLYVSSLPGGPEDPSFGARGAVYSVNLATGTVTRIASGFLGATNLAVGPDGTIYVAELFGGRISTVSGAGAKPLADVPFPAAVEWANGKLYATTDVFGNGSVVTITP</sequence>
<dbReference type="SUPFAM" id="SSF63829">
    <property type="entry name" value="Calcium-dependent phosphotriesterase"/>
    <property type="match status" value="1"/>
</dbReference>
<dbReference type="Gene3D" id="2.130.10.10">
    <property type="entry name" value="YVTN repeat-like/Quinoprotein amine dehydrogenase"/>
    <property type="match status" value="1"/>
</dbReference>
<feature type="chain" id="PRO_5008746154" description="ScyD/ScyE family protein" evidence="1">
    <location>
        <begin position="29"/>
        <end position="353"/>
    </location>
</feature>
<keyword evidence="1" id="KW-0732">Signal</keyword>
<reference evidence="3" key="1">
    <citation type="submission" date="2016-06" db="EMBL/GenBank/DDBJ databases">
        <authorList>
            <person name="Varghese N."/>
            <person name="Submissions Spin"/>
        </authorList>
    </citation>
    <scope>NUCLEOTIDE SEQUENCE [LARGE SCALE GENOMIC DNA]</scope>
    <source>
        <strain evidence="3">DSM 45431</strain>
    </source>
</reference>
<evidence type="ECO:0008006" key="4">
    <source>
        <dbReference type="Google" id="ProtNLM"/>
    </source>
</evidence>
<dbReference type="PANTHER" id="PTHR40274">
    <property type="entry name" value="VIRGINIAMYCIN B LYASE"/>
    <property type="match status" value="1"/>
</dbReference>
<evidence type="ECO:0000256" key="1">
    <source>
        <dbReference type="SAM" id="SignalP"/>
    </source>
</evidence>
<name>A0A1C6SX13_9ACTN</name>
<dbReference type="EMBL" id="FMHV01000002">
    <property type="protein sequence ID" value="SCL33823.1"/>
    <property type="molecule type" value="Genomic_DNA"/>
</dbReference>
<dbReference type="InterPro" id="IPR051344">
    <property type="entry name" value="Vgb"/>
</dbReference>
<dbReference type="Gene3D" id="2.120.10.30">
    <property type="entry name" value="TolB, C-terminal domain"/>
    <property type="match status" value="1"/>
</dbReference>
<protein>
    <recommendedName>
        <fullName evidence="4">ScyD/ScyE family protein</fullName>
    </recommendedName>
</protein>
<dbReference type="InterPro" id="IPR011042">
    <property type="entry name" value="6-blade_b-propeller_TolB-like"/>
</dbReference>
<dbReference type="NCBIfam" id="NF033206">
    <property type="entry name" value="ScyE_fam"/>
    <property type="match status" value="1"/>
</dbReference>
<organism evidence="2 3">
    <name type="scientific">Micromonospora rhizosphaerae</name>
    <dbReference type="NCBI Taxonomy" id="568872"/>
    <lineage>
        <taxon>Bacteria</taxon>
        <taxon>Bacillati</taxon>
        <taxon>Actinomycetota</taxon>
        <taxon>Actinomycetes</taxon>
        <taxon>Micromonosporales</taxon>
        <taxon>Micromonosporaceae</taxon>
        <taxon>Micromonospora</taxon>
    </lineage>
</organism>
<keyword evidence="3" id="KW-1185">Reference proteome</keyword>
<proteinExistence type="predicted"/>
<evidence type="ECO:0000313" key="3">
    <source>
        <dbReference type="Proteomes" id="UP000199413"/>
    </source>
</evidence>
<dbReference type="Proteomes" id="UP000199413">
    <property type="component" value="Unassembled WGS sequence"/>
</dbReference>
<evidence type="ECO:0000313" key="2">
    <source>
        <dbReference type="EMBL" id="SCL33823.1"/>
    </source>
</evidence>
<feature type="signal peptide" evidence="1">
    <location>
        <begin position="1"/>
        <end position="28"/>
    </location>
</feature>
<gene>
    <name evidence="2" type="ORF">GA0070624_4831</name>
</gene>
<dbReference type="STRING" id="568872.GA0070624_4831"/>
<dbReference type="InterPro" id="IPR015943">
    <property type="entry name" value="WD40/YVTN_repeat-like_dom_sf"/>
</dbReference>
<dbReference type="AlphaFoldDB" id="A0A1C6SX13"/>
<dbReference type="PANTHER" id="PTHR40274:SF3">
    <property type="entry name" value="VIRGINIAMYCIN B LYASE"/>
    <property type="match status" value="1"/>
</dbReference>
<accession>A0A1C6SX13</accession>
<dbReference type="InterPro" id="IPR048031">
    <property type="entry name" value="ScyD/ScyE-like"/>
</dbReference>